<feature type="compositionally biased region" description="Basic residues" evidence="1">
    <location>
        <begin position="392"/>
        <end position="411"/>
    </location>
</feature>
<evidence type="ECO:0000313" key="2">
    <source>
        <dbReference type="EMBL" id="QHS88831.1"/>
    </source>
</evidence>
<dbReference type="Gene3D" id="1.25.40.20">
    <property type="entry name" value="Ankyrin repeat-containing domain"/>
    <property type="match status" value="1"/>
</dbReference>
<feature type="region of interest" description="Disordered" evidence="1">
    <location>
        <begin position="388"/>
        <end position="411"/>
    </location>
</feature>
<proteinExistence type="predicted"/>
<evidence type="ECO:0008006" key="3">
    <source>
        <dbReference type="Google" id="ProtNLM"/>
    </source>
</evidence>
<reference evidence="2" key="1">
    <citation type="journal article" date="2020" name="Nature">
        <title>Giant virus diversity and host interactions through global metagenomics.</title>
        <authorList>
            <person name="Schulz F."/>
            <person name="Roux S."/>
            <person name="Paez-Espino D."/>
            <person name="Jungbluth S."/>
            <person name="Walsh D.A."/>
            <person name="Denef V.J."/>
            <person name="McMahon K.D."/>
            <person name="Konstantinidis K.T."/>
            <person name="Eloe-Fadrosh E.A."/>
            <person name="Kyrpides N.C."/>
            <person name="Woyke T."/>
        </authorList>
    </citation>
    <scope>NUCLEOTIDE SEQUENCE</scope>
    <source>
        <strain evidence="2">GVMAG-M-3300010158-59</strain>
    </source>
</reference>
<dbReference type="AlphaFoldDB" id="A0A6C0BAT3"/>
<evidence type="ECO:0000256" key="1">
    <source>
        <dbReference type="SAM" id="MobiDB-lite"/>
    </source>
</evidence>
<dbReference type="InterPro" id="IPR036770">
    <property type="entry name" value="Ankyrin_rpt-contain_sf"/>
</dbReference>
<organism evidence="2">
    <name type="scientific">viral metagenome</name>
    <dbReference type="NCBI Taxonomy" id="1070528"/>
    <lineage>
        <taxon>unclassified sequences</taxon>
        <taxon>metagenomes</taxon>
        <taxon>organismal metagenomes</taxon>
    </lineage>
</organism>
<name>A0A6C0BAT3_9ZZZZ</name>
<accession>A0A6C0BAT3</accession>
<dbReference type="EMBL" id="MN739103">
    <property type="protein sequence ID" value="QHS88831.1"/>
    <property type="molecule type" value="Genomic_DNA"/>
</dbReference>
<dbReference type="SMART" id="SM00248">
    <property type="entry name" value="ANK"/>
    <property type="match status" value="3"/>
</dbReference>
<dbReference type="SUPFAM" id="SSF48403">
    <property type="entry name" value="Ankyrin repeat"/>
    <property type="match status" value="1"/>
</dbReference>
<dbReference type="InterPro" id="IPR002110">
    <property type="entry name" value="Ankyrin_rpt"/>
</dbReference>
<protein>
    <recommendedName>
        <fullName evidence="3">Ankyrin repeat protein</fullName>
    </recommendedName>
</protein>
<sequence>MKRTKKYKRLNRKNSRKQHGGLRVLMRAVENGNLEEVKTIIRRLNASYNNDKESVARAINKKERVDNGRGGYDITPMILAITHNNIEIAILLLANGGTIKEEDYIDLLIIAIREGNKKAVIDIIDKFKKKFSSKTIKRLINENYEGNLTPLQEVMFSIMEYGITKHNAKTISDIILILIENGAIIKKELPWSRVPEEDLQEIIFDNNRRISQIWQIAIIAENIDLVGLLIERDYGVSENMLIYALDSYEDDNENVVAKEIIRLIADKLIKKGIIPKGSGEKTSWREFLSTGSMRKPLEASEQKLLSVPADQVHPFGFDDDANIAFDEDNEHDLIGAFQRQGVRVPMPILPIIGEPVSDEISEHDTGELLHVRQLDNASAIQTARVLEPLSRPRLKGGKRTRRRKRHKKRKN</sequence>